<evidence type="ECO:0000313" key="3">
    <source>
        <dbReference type="EMBL" id="RRT69346.1"/>
    </source>
</evidence>
<accession>A0A426ZZE0</accession>
<dbReference type="PANTHER" id="PTHR11802">
    <property type="entry name" value="SERINE PROTEASE FAMILY S10 SERINE CARBOXYPEPTIDASE"/>
    <property type="match status" value="1"/>
</dbReference>
<proteinExistence type="inferred from homology"/>
<dbReference type="GO" id="GO:0005773">
    <property type="term" value="C:vacuole"/>
    <property type="evidence" value="ECO:0007669"/>
    <property type="project" value="TreeGrafter"/>
</dbReference>
<evidence type="ECO:0000256" key="1">
    <source>
        <dbReference type="ARBA" id="ARBA00009431"/>
    </source>
</evidence>
<dbReference type="GO" id="GO:0004185">
    <property type="term" value="F:serine-type carboxypeptidase activity"/>
    <property type="evidence" value="ECO:0007669"/>
    <property type="project" value="UniProtKB-UniRule"/>
</dbReference>
<gene>
    <name evidence="3" type="ORF">B296_00032194</name>
</gene>
<dbReference type="EC" id="3.4.16.-" evidence="2"/>
<keyword evidence="2" id="KW-0378">Hydrolase</keyword>
<dbReference type="InterPro" id="IPR001563">
    <property type="entry name" value="Peptidase_S10"/>
</dbReference>
<dbReference type="InterPro" id="IPR018202">
    <property type="entry name" value="Ser_caboxypep_ser_AS"/>
</dbReference>
<keyword evidence="2" id="KW-0645">Protease</keyword>
<dbReference type="EMBL" id="AMZH03004375">
    <property type="protein sequence ID" value="RRT69346.1"/>
    <property type="molecule type" value="Genomic_DNA"/>
</dbReference>
<dbReference type="AlphaFoldDB" id="A0A426ZZE0"/>
<dbReference type="Gene3D" id="3.40.50.1820">
    <property type="entry name" value="alpha/beta hydrolase"/>
    <property type="match status" value="2"/>
</dbReference>
<name>A0A426ZZE0_ENSVE</name>
<dbReference type="PROSITE" id="PS00131">
    <property type="entry name" value="CARBOXYPEPT_SER_SER"/>
    <property type="match status" value="1"/>
</dbReference>
<reference evidence="3 4" key="1">
    <citation type="journal article" date="2014" name="Agronomy (Basel)">
        <title>A Draft Genome Sequence for Ensete ventricosum, the Drought-Tolerant Tree Against Hunger.</title>
        <authorList>
            <person name="Harrison J."/>
            <person name="Moore K.A."/>
            <person name="Paszkiewicz K."/>
            <person name="Jones T."/>
            <person name="Grant M."/>
            <person name="Ambacheew D."/>
            <person name="Muzemil S."/>
            <person name="Studholme D.J."/>
        </authorList>
    </citation>
    <scope>NUCLEOTIDE SEQUENCE [LARGE SCALE GENOMIC DNA]</scope>
</reference>
<dbReference type="PANTHER" id="PTHR11802:SF123">
    <property type="entry name" value="CARBOXYPEPTIDASE"/>
    <property type="match status" value="1"/>
</dbReference>
<dbReference type="GO" id="GO:0006508">
    <property type="term" value="P:proteolysis"/>
    <property type="evidence" value="ECO:0007669"/>
    <property type="project" value="UniProtKB-KW"/>
</dbReference>
<sequence>MVATLLQICSSRELESNLSHPNRIIKLPGQPQVSFQQFSGYVTVDDRKHRALFYYFAEAEMDPSSKPLVLCISYSNLQDEPDSSFVFTCEARDNLVFLQRWFAKFPQYKGRDLYITGESYAGDEIANLHLLSS</sequence>
<dbReference type="InterPro" id="IPR029058">
    <property type="entry name" value="AB_hydrolase_fold"/>
</dbReference>
<dbReference type="Pfam" id="PF00450">
    <property type="entry name" value="Peptidase_S10"/>
    <property type="match status" value="2"/>
</dbReference>
<dbReference type="Proteomes" id="UP000287651">
    <property type="component" value="Unassembled WGS sequence"/>
</dbReference>
<dbReference type="SUPFAM" id="SSF53474">
    <property type="entry name" value="alpha/beta-Hydrolases"/>
    <property type="match status" value="1"/>
</dbReference>
<evidence type="ECO:0000313" key="4">
    <source>
        <dbReference type="Proteomes" id="UP000287651"/>
    </source>
</evidence>
<comment type="caution">
    <text evidence="3">The sequence shown here is derived from an EMBL/GenBank/DDBJ whole genome shotgun (WGS) entry which is preliminary data.</text>
</comment>
<comment type="similarity">
    <text evidence="1 2">Belongs to the peptidase S10 family.</text>
</comment>
<protein>
    <recommendedName>
        <fullName evidence="2">Carboxypeptidase</fullName>
        <ecNumber evidence="2">3.4.16.-</ecNumber>
    </recommendedName>
</protein>
<organism evidence="3 4">
    <name type="scientific">Ensete ventricosum</name>
    <name type="common">Abyssinian banana</name>
    <name type="synonym">Musa ensete</name>
    <dbReference type="NCBI Taxonomy" id="4639"/>
    <lineage>
        <taxon>Eukaryota</taxon>
        <taxon>Viridiplantae</taxon>
        <taxon>Streptophyta</taxon>
        <taxon>Embryophyta</taxon>
        <taxon>Tracheophyta</taxon>
        <taxon>Spermatophyta</taxon>
        <taxon>Magnoliopsida</taxon>
        <taxon>Liliopsida</taxon>
        <taxon>Zingiberales</taxon>
        <taxon>Musaceae</taxon>
        <taxon>Ensete</taxon>
    </lineage>
</organism>
<evidence type="ECO:0000256" key="2">
    <source>
        <dbReference type="RuleBase" id="RU361156"/>
    </source>
</evidence>
<keyword evidence="2" id="KW-0121">Carboxypeptidase</keyword>